<dbReference type="WBParaSite" id="HNAJ_0000574401-mRNA-1">
    <property type="protein sequence ID" value="HNAJ_0000574401-mRNA-1"/>
    <property type="gene ID" value="HNAJ_0000574401"/>
</dbReference>
<reference evidence="1" key="1">
    <citation type="submission" date="2017-02" db="UniProtKB">
        <authorList>
            <consortium name="WormBaseParasite"/>
        </authorList>
    </citation>
    <scope>IDENTIFICATION</scope>
</reference>
<organism evidence="1">
    <name type="scientific">Rodentolepis nana</name>
    <name type="common">Dwarf tapeworm</name>
    <name type="synonym">Hymenolepis nana</name>
    <dbReference type="NCBI Taxonomy" id="102285"/>
    <lineage>
        <taxon>Eukaryota</taxon>
        <taxon>Metazoa</taxon>
        <taxon>Spiralia</taxon>
        <taxon>Lophotrochozoa</taxon>
        <taxon>Platyhelminthes</taxon>
        <taxon>Cestoda</taxon>
        <taxon>Eucestoda</taxon>
        <taxon>Cyclophyllidea</taxon>
        <taxon>Hymenolepididae</taxon>
        <taxon>Rodentolepis</taxon>
    </lineage>
</organism>
<protein>
    <submittedName>
        <fullName evidence="1">BCAS3</fullName>
    </submittedName>
</protein>
<name>A0A0R3TFA4_RODNA</name>
<sequence>LNQGWFLAQITLDTRAPLPSAHIHTCLGSSAAMEVPGRHRHASEIQSAAPSSLSESVRSYRCISAANITAAPEGWAPGDAASYWCSQVEESTHQGPFRRIWMGPQFTFRPYPFGSGEMPKTDSFLYKLTTSSNPCLSPSEVGGQSACTCGGGGMAAISASSLNEALCFANPRGVSAGAHQTSLCCGK</sequence>
<evidence type="ECO:0000313" key="1">
    <source>
        <dbReference type="WBParaSite" id="HNAJ_0000574401-mRNA-1"/>
    </source>
</evidence>
<dbReference type="STRING" id="102285.A0A0R3TFA4"/>
<accession>A0A0R3TFA4</accession>
<dbReference type="AlphaFoldDB" id="A0A0R3TFA4"/>
<proteinExistence type="predicted"/>